<dbReference type="EMBL" id="PVWJ01000101">
    <property type="protein sequence ID" value="PSB01550.1"/>
    <property type="molecule type" value="Genomic_DNA"/>
</dbReference>
<sequence length="352" mass="39322">MTNNRPIPPRKPTPPQPINEPVTQNSFKPYKLIPLSNKTPQRKHPVGQDRYKSQLLSGKLCLKLTVKTSTFVASGVVVMGSDLSSRTKNIPLVKVAVGKDEKLIIPGSSLKGVIRSTYEAITLSCLCKTKANREAIPNGYKECNDKQKLCPACQVFGAMGWQGLISFNDAIADEIKPSIGFMPSLHNPRPKRDGYYLNGKVAGRKFYYHAIKPVDKGQQQGIPVQQAGNELTFSTQLQFMNLTKAELGTLLIVLGQDKNNNFALKVGGGKPIGMGTMIVELTKIERCNDLKNRYLDYCYSENDFLAGDKLKQYIQELIQASHNEKLVQIDALKELKEIWKYPTTREAPQDMY</sequence>
<evidence type="ECO:0000259" key="3">
    <source>
        <dbReference type="Pfam" id="PF03787"/>
    </source>
</evidence>
<dbReference type="InterPro" id="IPR005537">
    <property type="entry name" value="RAMP_III_fam"/>
</dbReference>
<comment type="caution">
    <text evidence="4">The sequence shown here is derived from an EMBL/GenBank/DDBJ whole genome shotgun (WGS) entry which is preliminary data.</text>
</comment>
<dbReference type="OrthoDB" id="5362408at2"/>
<reference evidence="4 5" key="1">
    <citation type="submission" date="2018-02" db="EMBL/GenBank/DDBJ databases">
        <authorList>
            <person name="Cohen D.B."/>
            <person name="Kent A.D."/>
        </authorList>
    </citation>
    <scope>NUCLEOTIDE SEQUENCE [LARGE SCALE GENOMIC DNA]</scope>
    <source>
        <strain evidence="4 5">CCAP 1448/3</strain>
    </source>
</reference>
<dbReference type="PANTHER" id="PTHR35579:SF3">
    <property type="entry name" value="CRISPR SYSTEM CMS ENDORIBONUCLEASE CSM3"/>
    <property type="match status" value="1"/>
</dbReference>
<organism evidence="4 5">
    <name type="scientific">Merismopedia glauca CCAP 1448/3</name>
    <dbReference type="NCBI Taxonomy" id="1296344"/>
    <lineage>
        <taxon>Bacteria</taxon>
        <taxon>Bacillati</taxon>
        <taxon>Cyanobacteriota</taxon>
        <taxon>Cyanophyceae</taxon>
        <taxon>Synechococcales</taxon>
        <taxon>Merismopediaceae</taxon>
        <taxon>Merismopedia</taxon>
    </lineage>
</organism>
<proteinExistence type="predicted"/>
<feature type="domain" description="CRISPR type III-associated protein" evidence="3">
    <location>
        <begin position="63"/>
        <end position="276"/>
    </location>
</feature>
<keyword evidence="1" id="KW-0051">Antiviral defense</keyword>
<evidence type="ECO:0000313" key="5">
    <source>
        <dbReference type="Proteomes" id="UP000238762"/>
    </source>
</evidence>
<evidence type="ECO:0000256" key="1">
    <source>
        <dbReference type="ARBA" id="ARBA00023118"/>
    </source>
</evidence>
<feature type="region of interest" description="Disordered" evidence="2">
    <location>
        <begin position="1"/>
        <end position="26"/>
    </location>
</feature>
<dbReference type="Pfam" id="PF03787">
    <property type="entry name" value="RAMPs"/>
    <property type="match status" value="1"/>
</dbReference>
<dbReference type="GO" id="GO:0051607">
    <property type="term" value="P:defense response to virus"/>
    <property type="evidence" value="ECO:0007669"/>
    <property type="project" value="UniProtKB-KW"/>
</dbReference>
<dbReference type="RefSeq" id="WP_106289995.1">
    <property type="nucleotide sequence ID" value="NZ_CAWNTC010000131.1"/>
</dbReference>
<protein>
    <submittedName>
        <fullName evidence="4">CRISPR-associated protein</fullName>
    </submittedName>
</protein>
<evidence type="ECO:0000313" key="4">
    <source>
        <dbReference type="EMBL" id="PSB01550.1"/>
    </source>
</evidence>
<dbReference type="PANTHER" id="PTHR35579">
    <property type="entry name" value="CRISPR SYSTEM CMS ENDORIBONUCLEASE CSM3"/>
    <property type="match status" value="1"/>
</dbReference>
<dbReference type="InterPro" id="IPR052216">
    <property type="entry name" value="CRISPR_Csm3_endoribonuclease"/>
</dbReference>
<keyword evidence="5" id="KW-1185">Reference proteome</keyword>
<dbReference type="AlphaFoldDB" id="A0A2T1BZU8"/>
<name>A0A2T1BZU8_9CYAN</name>
<reference evidence="4 5" key="2">
    <citation type="submission" date="2018-03" db="EMBL/GenBank/DDBJ databases">
        <title>The ancient ancestry and fast evolution of plastids.</title>
        <authorList>
            <person name="Moore K.R."/>
            <person name="Magnabosco C."/>
            <person name="Momper L."/>
            <person name="Gold D.A."/>
            <person name="Bosak T."/>
            <person name="Fournier G.P."/>
        </authorList>
    </citation>
    <scope>NUCLEOTIDE SEQUENCE [LARGE SCALE GENOMIC DNA]</scope>
    <source>
        <strain evidence="4 5">CCAP 1448/3</strain>
    </source>
</reference>
<accession>A0A2T1BZU8</accession>
<dbReference type="Proteomes" id="UP000238762">
    <property type="component" value="Unassembled WGS sequence"/>
</dbReference>
<feature type="compositionally biased region" description="Pro residues" evidence="2">
    <location>
        <begin position="1"/>
        <end position="18"/>
    </location>
</feature>
<evidence type="ECO:0000256" key="2">
    <source>
        <dbReference type="SAM" id="MobiDB-lite"/>
    </source>
</evidence>
<gene>
    <name evidence="4" type="ORF">C7B64_17785</name>
</gene>